<accession>A0A931F9C6</accession>
<reference evidence="5" key="1">
    <citation type="submission" date="2020-11" db="EMBL/GenBank/DDBJ databases">
        <title>Halonatronomonas betainensis gen. nov., sp. nov. a novel haloalkaliphilic representative of the family Halanaerobiacae capable of betaine degradation.</title>
        <authorList>
            <person name="Boltyanskaya Y."/>
            <person name="Kevbrin V."/>
            <person name="Detkova E."/>
            <person name="Grouzdev D.S."/>
            <person name="Koziaeva V."/>
            <person name="Zhilina T."/>
        </authorList>
    </citation>
    <scope>NUCLEOTIDE SEQUENCE</scope>
    <source>
        <strain evidence="5">Z-7014</strain>
    </source>
</reference>
<keyword evidence="2" id="KW-0964">Secreted</keyword>
<dbReference type="InterPro" id="IPR033764">
    <property type="entry name" value="Sdr_B"/>
</dbReference>
<sequence length="1008" mass="115929">MKYLSKKHLIIFCVLVIILSFQISARAELYPTSVTLSIVSNGEVIGQDDLFEILEMEDYILIPIVALSRWLELDLSYNREEELLTVYNELDDRTVVIDLRFMIYYEFPEWSIEPPELLEADFFVTKGLIEYLFNLRVDWQPRRQELILDFDYPEEEIPEITEPRIRVRPEKPVIEPDITGPYFSIGSIQYKIGFDYRFEDDVNDSRLIFNNLINVHGRLDDWAFSGQQILEYDFEAEEFNLDYPLLRAQNPENDRLIIIGDNRFNLPETLGRPNIRGLHLQYPLIQQSDRRAYTSIYGEASEGSTVSLYVNERKIDEAYIYKGESEYYFENVPLTVERTNIFRVVIIDIEDNEIEIVKKVAGSLNIYEEGRNEGLFTIGNYNRSAPVESIIEVGGLQFKYALSNNTSLFWEVGAKRVFDDSVYQGIDAGSLVRIAIRPEDLQLVMMAEWLAGSDVSIIDHGVRASTLYTRENGHIKASLSYVPPIVSANTKADAGQNLMVNLQHDISENWLMDLNLHNIRSIADMEDFDMSLLNLAFDYRDRARNSFTISTEIGQQSLEVDWDDIDLTESGRSWFDIIVEGRAFIGSSRVGGEVIYIFSDIDFFDQQLEPVNKREDEASLNFNISSNITDNLVLSGDVKTSFIWFEGERINDIYGVDLRARLRTGQYTFITASASTETEIGDNGSSDKHELELSIRYNVPRTITLNAGIKRTYLPEESYLSGKTGLDYRSPENDWRFKLDLEYIAPFGEREVAQQRAKIEYIRHLFSGVEGSISLSRRYSSRTSDNPIHEISFSLSQVLGFARDDVIGQKYNRGNHDSFIGGVVYLDLQGNGVRDEDDPLIEGVTLFRDRSRSDTDEDGYFIFENIRPGLYEVGVDLRDLPEDYRVVTDNKLIQLRENENIYVEYGLTKYGSISGQFVIDEETSDFEVSDELPLYWIEVKVEEINRTVFTRNDGSFYIGNLPLGQYTLKIMRDSLPVETNLVGDFIIDVVVSPEDLSIENIEIPLEVN</sequence>
<comment type="subcellular location">
    <subcellularLocation>
        <location evidence="1">Secreted</location>
    </subcellularLocation>
</comment>
<keyword evidence="6" id="KW-1185">Reference proteome</keyword>
<dbReference type="EMBL" id="JADPIE010000002">
    <property type="protein sequence ID" value="MBF8436304.1"/>
    <property type="molecule type" value="Genomic_DNA"/>
</dbReference>
<organism evidence="5 6">
    <name type="scientific">Halonatronomonas betaini</name>
    <dbReference type="NCBI Taxonomy" id="2778430"/>
    <lineage>
        <taxon>Bacteria</taxon>
        <taxon>Bacillati</taxon>
        <taxon>Bacillota</taxon>
        <taxon>Clostridia</taxon>
        <taxon>Halanaerobiales</taxon>
        <taxon>Halarsenatibacteraceae</taxon>
        <taxon>Halonatronomonas</taxon>
    </lineage>
</organism>
<feature type="domain" description="SD-repeat containing protein B" evidence="4">
    <location>
        <begin position="820"/>
        <end position="889"/>
    </location>
</feature>
<gene>
    <name evidence="5" type="ORF">I0Q91_04365</name>
</gene>
<protein>
    <recommendedName>
        <fullName evidence="4">SD-repeat containing protein B domain-containing protein</fullName>
    </recommendedName>
</protein>
<dbReference type="GO" id="GO:0005576">
    <property type="term" value="C:extracellular region"/>
    <property type="evidence" value="ECO:0007669"/>
    <property type="project" value="UniProtKB-SubCell"/>
</dbReference>
<dbReference type="InterPro" id="IPR013783">
    <property type="entry name" value="Ig-like_fold"/>
</dbReference>
<keyword evidence="3" id="KW-0732">Signal</keyword>
<evidence type="ECO:0000256" key="1">
    <source>
        <dbReference type="ARBA" id="ARBA00004613"/>
    </source>
</evidence>
<dbReference type="RefSeq" id="WP_270453118.1">
    <property type="nucleotide sequence ID" value="NZ_JADPIE010000002.1"/>
</dbReference>
<dbReference type="Gene3D" id="2.60.40.10">
    <property type="entry name" value="Immunoglobulins"/>
    <property type="match status" value="1"/>
</dbReference>
<dbReference type="InterPro" id="IPR013784">
    <property type="entry name" value="Carb-bd-like_fold"/>
</dbReference>
<proteinExistence type="predicted"/>
<evidence type="ECO:0000313" key="5">
    <source>
        <dbReference type="EMBL" id="MBF8436304.1"/>
    </source>
</evidence>
<evidence type="ECO:0000259" key="4">
    <source>
        <dbReference type="Pfam" id="PF17210"/>
    </source>
</evidence>
<dbReference type="Pfam" id="PF17210">
    <property type="entry name" value="SdrD_B"/>
    <property type="match status" value="1"/>
</dbReference>
<dbReference type="SUPFAM" id="SSF117074">
    <property type="entry name" value="Hypothetical protein PA1324"/>
    <property type="match status" value="1"/>
</dbReference>
<evidence type="ECO:0000256" key="3">
    <source>
        <dbReference type="ARBA" id="ARBA00022729"/>
    </source>
</evidence>
<evidence type="ECO:0000256" key="2">
    <source>
        <dbReference type="ARBA" id="ARBA00022525"/>
    </source>
</evidence>
<dbReference type="GO" id="GO:0030246">
    <property type="term" value="F:carbohydrate binding"/>
    <property type="evidence" value="ECO:0007669"/>
    <property type="project" value="InterPro"/>
</dbReference>
<dbReference type="Proteomes" id="UP000621436">
    <property type="component" value="Unassembled WGS sequence"/>
</dbReference>
<evidence type="ECO:0000313" key="6">
    <source>
        <dbReference type="Proteomes" id="UP000621436"/>
    </source>
</evidence>
<comment type="caution">
    <text evidence="5">The sequence shown here is derived from an EMBL/GenBank/DDBJ whole genome shotgun (WGS) entry which is preliminary data.</text>
</comment>
<dbReference type="AlphaFoldDB" id="A0A931F9C6"/>
<dbReference type="SUPFAM" id="SSF49452">
    <property type="entry name" value="Starch-binding domain-like"/>
    <property type="match status" value="1"/>
</dbReference>
<name>A0A931F9C6_9FIRM</name>